<comment type="caution">
    <text evidence="1">The sequence shown here is derived from an EMBL/GenBank/DDBJ whole genome shotgun (WGS) entry which is preliminary data.</text>
</comment>
<dbReference type="AlphaFoldDB" id="U5D716"/>
<dbReference type="InParanoid" id="U5D716"/>
<proteinExistence type="predicted"/>
<name>U5D716_9CHRO</name>
<keyword evidence="2" id="KW-1185">Reference proteome</keyword>
<protein>
    <submittedName>
        <fullName evidence="1">Uncharacterized protein</fullName>
    </submittedName>
</protein>
<gene>
    <name evidence="1" type="ORF">KR51_00029840</name>
</gene>
<dbReference type="STRING" id="582515.KR51_00029840"/>
<organism evidence="1 2">
    <name type="scientific">Rubidibacter lacunae KORDI 51-2</name>
    <dbReference type="NCBI Taxonomy" id="582515"/>
    <lineage>
        <taxon>Bacteria</taxon>
        <taxon>Bacillati</taxon>
        <taxon>Cyanobacteriota</taxon>
        <taxon>Cyanophyceae</taxon>
        <taxon>Oscillatoriophycideae</taxon>
        <taxon>Chroococcales</taxon>
        <taxon>Aphanothecaceae</taxon>
        <taxon>Rubidibacter</taxon>
    </lineage>
</organism>
<dbReference type="EMBL" id="ASSJ01000076">
    <property type="protein sequence ID" value="ERN40443.1"/>
    <property type="molecule type" value="Genomic_DNA"/>
</dbReference>
<reference evidence="1 2" key="1">
    <citation type="submission" date="2013-05" db="EMBL/GenBank/DDBJ databases">
        <title>Draft genome sequence of Rubidibacter lacunae KORDI 51-2.</title>
        <authorList>
            <person name="Choi D.H."/>
            <person name="Noh J.H."/>
            <person name="Kwon K.-K."/>
            <person name="Lee J.-H."/>
            <person name="Ryu J.-Y."/>
        </authorList>
    </citation>
    <scope>NUCLEOTIDE SEQUENCE [LARGE SCALE GENOMIC DNA]</scope>
    <source>
        <strain evidence="1 2">KORDI 51-2</strain>
    </source>
</reference>
<dbReference type="Proteomes" id="UP000016960">
    <property type="component" value="Unassembled WGS sequence"/>
</dbReference>
<sequence>MADRERILLEIDCIICRQHYANWSVIVFEYKSAGLRGFQNPYYPVVRSQYPRLLGHRYKACSPCRTFSADLAGKVNPAMASGQWLFTHRWEGLKRQCARAGGCLESSDSGATQLLSLRKRHGGSSSKAAIGWSSKFRLLAMPSLPRKFSQSPSLELFLARI</sequence>
<evidence type="ECO:0000313" key="1">
    <source>
        <dbReference type="EMBL" id="ERN40443.1"/>
    </source>
</evidence>
<evidence type="ECO:0000313" key="2">
    <source>
        <dbReference type="Proteomes" id="UP000016960"/>
    </source>
</evidence>
<accession>U5D716</accession>